<reference evidence="2" key="2">
    <citation type="submission" date="2023-06" db="EMBL/GenBank/DDBJ databases">
        <authorList>
            <consortium name="Lawrence Berkeley National Laboratory"/>
            <person name="Haridas S."/>
            <person name="Hensen N."/>
            <person name="Bonometti L."/>
            <person name="Westerberg I."/>
            <person name="Brannstrom I.O."/>
            <person name="Guillou S."/>
            <person name="Cros-Aarteil S."/>
            <person name="Calhoun S."/>
            <person name="Kuo A."/>
            <person name="Mondo S."/>
            <person name="Pangilinan J."/>
            <person name="Riley R."/>
            <person name="Labutti K."/>
            <person name="Andreopoulos B."/>
            <person name="Lipzen A."/>
            <person name="Chen C."/>
            <person name="Yanf M."/>
            <person name="Daum C."/>
            <person name="Ng V."/>
            <person name="Clum A."/>
            <person name="Steindorff A."/>
            <person name="Ohm R."/>
            <person name="Martin F."/>
            <person name="Silar P."/>
            <person name="Natvig D."/>
            <person name="Lalanne C."/>
            <person name="Gautier V."/>
            <person name="Ament-Velasquez S.L."/>
            <person name="Kruys A."/>
            <person name="Hutchinson M.I."/>
            <person name="Powell A.J."/>
            <person name="Barry K."/>
            <person name="Miller A.N."/>
            <person name="Grigoriev I.V."/>
            <person name="Debuchy R."/>
            <person name="Gladieux P."/>
            <person name="Thoren M.H."/>
            <person name="Johannesson H."/>
        </authorList>
    </citation>
    <scope>NUCLEOTIDE SEQUENCE</scope>
    <source>
        <strain evidence="2">CBS 118394</strain>
    </source>
</reference>
<name>A0AAE0IK15_9PEZI</name>
<comment type="caution">
    <text evidence="2">The sequence shown here is derived from an EMBL/GenBank/DDBJ whole genome shotgun (WGS) entry which is preliminary data.</text>
</comment>
<evidence type="ECO:0000313" key="3">
    <source>
        <dbReference type="Proteomes" id="UP001283341"/>
    </source>
</evidence>
<gene>
    <name evidence="2" type="ORF">B0H66DRAFT_151331</name>
</gene>
<dbReference type="EMBL" id="JAUEDM010000002">
    <property type="protein sequence ID" value="KAK3326217.1"/>
    <property type="molecule type" value="Genomic_DNA"/>
</dbReference>
<keyword evidence="3" id="KW-1185">Reference proteome</keyword>
<accession>A0AAE0IK15</accession>
<evidence type="ECO:0000256" key="1">
    <source>
        <dbReference type="SAM" id="MobiDB-lite"/>
    </source>
</evidence>
<sequence length="288" mass="30924">MVLSTERSREKDVHDDSRGRRGCLSGQAGSGENRALAGLVSGLVAASTSRVVVSSKGDRGLQRECLAVSCTKRSLTSWQTGVWGLSFAAVKLLSLQSRIAMAALQSSTGGPKTTEVKNQRKHVRRGQAYACSMGSLGGLFLIAAVLEPRNGVWTNVLSGVSFLDDWSDARIGLSRTSLESCRRRAYACLWKAASNGAQDCSFRPMSGEPERGLLLKSASIRESRQPRLATPYSSSPRARLAVHHSSVSEPARPLASLTTCRFGHLAVVDSSADLFGQVTMVPYSTVRH</sequence>
<evidence type="ECO:0000313" key="2">
    <source>
        <dbReference type="EMBL" id="KAK3326217.1"/>
    </source>
</evidence>
<dbReference type="Proteomes" id="UP001283341">
    <property type="component" value="Unassembled WGS sequence"/>
</dbReference>
<proteinExistence type="predicted"/>
<feature type="compositionally biased region" description="Basic and acidic residues" evidence="1">
    <location>
        <begin position="1"/>
        <end position="19"/>
    </location>
</feature>
<feature type="region of interest" description="Disordered" evidence="1">
    <location>
        <begin position="1"/>
        <end position="27"/>
    </location>
</feature>
<reference evidence="2" key="1">
    <citation type="journal article" date="2023" name="Mol. Phylogenet. Evol.">
        <title>Genome-scale phylogeny and comparative genomics of the fungal order Sordariales.</title>
        <authorList>
            <person name="Hensen N."/>
            <person name="Bonometti L."/>
            <person name="Westerberg I."/>
            <person name="Brannstrom I.O."/>
            <person name="Guillou S."/>
            <person name="Cros-Aarteil S."/>
            <person name="Calhoun S."/>
            <person name="Haridas S."/>
            <person name="Kuo A."/>
            <person name="Mondo S."/>
            <person name="Pangilinan J."/>
            <person name="Riley R."/>
            <person name="LaButti K."/>
            <person name="Andreopoulos B."/>
            <person name="Lipzen A."/>
            <person name="Chen C."/>
            <person name="Yan M."/>
            <person name="Daum C."/>
            <person name="Ng V."/>
            <person name="Clum A."/>
            <person name="Steindorff A."/>
            <person name="Ohm R.A."/>
            <person name="Martin F."/>
            <person name="Silar P."/>
            <person name="Natvig D.O."/>
            <person name="Lalanne C."/>
            <person name="Gautier V."/>
            <person name="Ament-Velasquez S.L."/>
            <person name="Kruys A."/>
            <person name="Hutchinson M.I."/>
            <person name="Powell A.J."/>
            <person name="Barry K."/>
            <person name="Miller A.N."/>
            <person name="Grigoriev I.V."/>
            <person name="Debuchy R."/>
            <person name="Gladieux P."/>
            <person name="Hiltunen Thoren M."/>
            <person name="Johannesson H."/>
        </authorList>
    </citation>
    <scope>NUCLEOTIDE SEQUENCE</scope>
    <source>
        <strain evidence="2">CBS 118394</strain>
    </source>
</reference>
<protein>
    <submittedName>
        <fullName evidence="2">Uncharacterized protein</fullName>
    </submittedName>
</protein>
<organism evidence="2 3">
    <name type="scientific">Apodospora peruviana</name>
    <dbReference type="NCBI Taxonomy" id="516989"/>
    <lineage>
        <taxon>Eukaryota</taxon>
        <taxon>Fungi</taxon>
        <taxon>Dikarya</taxon>
        <taxon>Ascomycota</taxon>
        <taxon>Pezizomycotina</taxon>
        <taxon>Sordariomycetes</taxon>
        <taxon>Sordariomycetidae</taxon>
        <taxon>Sordariales</taxon>
        <taxon>Lasiosphaeriaceae</taxon>
        <taxon>Apodospora</taxon>
    </lineage>
</organism>
<dbReference type="AlphaFoldDB" id="A0AAE0IK15"/>